<name>A0A3P7NGT5_CYLGO</name>
<accession>A0A3P7NGT5</accession>
<dbReference type="Proteomes" id="UP000271889">
    <property type="component" value="Unassembled WGS sequence"/>
</dbReference>
<protein>
    <submittedName>
        <fullName evidence="2">Uncharacterized protein</fullName>
    </submittedName>
</protein>
<sequence>MLCICLSEYEARRRAYYEEYTRSLEQRKQEAQRRRAEEERRRAELARQGERQEYDERDLPQLLKPENNSDGICKQLLADSLDSQILISVSGRFRLSLLTSDAYKTYCFV</sequence>
<evidence type="ECO:0000313" key="2">
    <source>
        <dbReference type="EMBL" id="VDN34838.1"/>
    </source>
</evidence>
<dbReference type="AlphaFoldDB" id="A0A3P7NGT5"/>
<feature type="compositionally biased region" description="Basic and acidic residues" evidence="1">
    <location>
        <begin position="25"/>
        <end position="59"/>
    </location>
</feature>
<feature type="region of interest" description="Disordered" evidence="1">
    <location>
        <begin position="25"/>
        <end position="66"/>
    </location>
</feature>
<evidence type="ECO:0000256" key="1">
    <source>
        <dbReference type="SAM" id="MobiDB-lite"/>
    </source>
</evidence>
<evidence type="ECO:0000313" key="3">
    <source>
        <dbReference type="Proteomes" id="UP000271889"/>
    </source>
</evidence>
<proteinExistence type="predicted"/>
<dbReference type="EMBL" id="UYRV01125544">
    <property type="protein sequence ID" value="VDN34838.1"/>
    <property type="molecule type" value="Genomic_DNA"/>
</dbReference>
<gene>
    <name evidence="2" type="ORF">CGOC_LOCUS12754</name>
</gene>
<organism evidence="2 3">
    <name type="scientific">Cylicostephanus goldi</name>
    <name type="common">Nematode worm</name>
    <dbReference type="NCBI Taxonomy" id="71465"/>
    <lineage>
        <taxon>Eukaryota</taxon>
        <taxon>Metazoa</taxon>
        <taxon>Ecdysozoa</taxon>
        <taxon>Nematoda</taxon>
        <taxon>Chromadorea</taxon>
        <taxon>Rhabditida</taxon>
        <taxon>Rhabditina</taxon>
        <taxon>Rhabditomorpha</taxon>
        <taxon>Strongyloidea</taxon>
        <taxon>Strongylidae</taxon>
        <taxon>Cylicostephanus</taxon>
    </lineage>
</organism>
<reference evidence="2 3" key="1">
    <citation type="submission" date="2018-11" db="EMBL/GenBank/DDBJ databases">
        <authorList>
            <consortium name="Pathogen Informatics"/>
        </authorList>
    </citation>
    <scope>NUCLEOTIDE SEQUENCE [LARGE SCALE GENOMIC DNA]</scope>
</reference>
<keyword evidence="3" id="KW-1185">Reference proteome</keyword>